<reference evidence="2 3" key="2">
    <citation type="journal article" date="2013" name="Genome Biol. Evol.">
        <title>Genome sequencing of Giardia lamblia genotypes A2 and B isolates (DH and GS) and comparative analysis with the genomes of genotypes A1 and E (WB and Pig).</title>
        <authorList>
            <person name="Adam R.D."/>
            <person name="Dahlstrom E.W."/>
            <person name="Martens C.A."/>
            <person name="Bruno D.P."/>
            <person name="Barbian K.D."/>
            <person name="Ricklefs S.M."/>
            <person name="Hernandez M.M."/>
            <person name="Narla N.P."/>
            <person name="Patel R.B."/>
            <person name="Porcella S.F."/>
            <person name="Nash T.E."/>
        </authorList>
    </citation>
    <scope>NUCLEOTIDE SEQUENCE [LARGE SCALE GENOMIC DNA]</scope>
    <source>
        <strain evidence="2 3">DH</strain>
    </source>
</reference>
<feature type="region of interest" description="Disordered" evidence="1">
    <location>
        <begin position="577"/>
        <end position="601"/>
    </location>
</feature>
<dbReference type="Proteomes" id="UP000018320">
    <property type="component" value="Unassembled WGS sequence"/>
</dbReference>
<feature type="compositionally biased region" description="Basic and acidic residues" evidence="1">
    <location>
        <begin position="587"/>
        <end position="601"/>
    </location>
</feature>
<organism evidence="2 3">
    <name type="scientific">Giardia intestinalis</name>
    <name type="common">Giardia lamblia</name>
    <dbReference type="NCBI Taxonomy" id="5741"/>
    <lineage>
        <taxon>Eukaryota</taxon>
        <taxon>Metamonada</taxon>
        <taxon>Diplomonadida</taxon>
        <taxon>Hexamitidae</taxon>
        <taxon>Giardiinae</taxon>
        <taxon>Giardia</taxon>
    </lineage>
</organism>
<dbReference type="EMBL" id="AHGT01000018">
    <property type="protein sequence ID" value="ESU38000.1"/>
    <property type="molecule type" value="Genomic_DNA"/>
</dbReference>
<dbReference type="Gene3D" id="3.30.420.40">
    <property type="match status" value="1"/>
</dbReference>
<name>V6TLZ9_GIAIN</name>
<gene>
    <name evidence="2" type="ORF">DHA2_150361</name>
</gene>
<dbReference type="VEuPathDB" id="GiardiaDB:QR46_2087"/>
<evidence type="ECO:0000313" key="3">
    <source>
        <dbReference type="Proteomes" id="UP000018320"/>
    </source>
</evidence>
<proteinExistence type="predicted"/>
<dbReference type="VEuPathDB" id="GiardiaDB:GL50803_0034906"/>
<protein>
    <submittedName>
        <fullName evidence="2">Uncharacterized protein</fullName>
    </submittedName>
</protein>
<comment type="caution">
    <text evidence="2">The sequence shown here is derived from an EMBL/GenBank/DDBJ whole genome shotgun (WGS) entry which is preliminary data.</text>
</comment>
<accession>V6TLZ9</accession>
<dbReference type="AlphaFoldDB" id="V6TLZ9"/>
<dbReference type="VEuPathDB" id="GiardiaDB:DHA2_150361"/>
<evidence type="ECO:0000256" key="1">
    <source>
        <dbReference type="SAM" id="MobiDB-lite"/>
    </source>
</evidence>
<feature type="region of interest" description="Disordered" evidence="1">
    <location>
        <begin position="776"/>
        <end position="818"/>
    </location>
</feature>
<feature type="region of interest" description="Disordered" evidence="1">
    <location>
        <begin position="232"/>
        <end position="267"/>
    </location>
</feature>
<reference evidence="3" key="1">
    <citation type="submission" date="2012-02" db="EMBL/GenBank/DDBJ databases">
        <title>Genome sequencing of Giardia lamblia Genotypes A2 and B isolates (DH and GS) and comparative analysis with the genomes of Genotypes A1 and E (WB and Pig).</title>
        <authorList>
            <person name="Adam R."/>
            <person name="Dahlstrom E."/>
            <person name="Martens C."/>
            <person name="Bruno D."/>
            <person name="Barbian K."/>
            <person name="Porcella S.F."/>
            <person name="Nash T."/>
        </authorList>
    </citation>
    <scope>NUCLEOTIDE SEQUENCE</scope>
    <source>
        <strain evidence="3">DH</strain>
    </source>
</reference>
<sequence length="948" mass="105047">MAFLYYLWKQMQSVSYAAPKFAKERGCRTIVLVPDEYETRIGLAHGTEPILVPALVAVRTRESPTRGSGVHRYHFPLFYERLMLNSLINGYPQAPLSKFQEFKKDYPQMVPSADTIDETDNDEQVRELSDPFLFGKDVLSASLAENYDIYNVFTGGGHLNVQGCSSQLQYLKLLERFIRYLFTQVVSRFESNLIELQELTGAFKVNQEPKRAEQSDSLGALGSSAGPIAVPVAPPHNLDVADGGGEGEVQELKQEKQEKKARPKAKRPCVQITKDDTIVADTDIPIYQSESELRQVTAATSNLFGTNARSLLPTRERLQLFHKRRRLNYLAAPYAPEQYTIAVVLPDTITRAELSIWTEIIYGRLGFSGAFIATATPMASSFSSASCMTLSATASCSRACIADPSNFSLNNAYAPLTICGDVILGTVAGVLHSLVEVGRRKTPSIDTAESMSNLVALHDFLHLYLLKKENALLYFQEAYAQLLEQLVLPDKSLLNQYFEYKSNCSPEEFNCLAKNIIKHILFSSEHVLFSLLRNNGLSYEALTAQSDDDVQAPVISLVQSYPQRFLSVLLKRQSDQQQQEQCGEDSETFRDGKDDSGVSRDRYASMGQSIEQSRPISTCLTVSLGYVGLVAAVCLLNNWLFETPRPHFPVLYASQHGGTGLEKFLVDDTNFSLRTLSPNEHLQNLNASRLLDIDSSACIGQFSFPFDTVKKEVIDMYQKIPTTDSSAGVSVNAVLATKYGAPETLSRVHSVLFAIFMHLLRLSYLVDSMLNKEEAKGKGGQSVTSASTKDAPPDELEASDTIKEPAIKNTVPASGPAKGKSQGYANGISLNSKVASVLQIFKSIVTTGMLVYLPGLVEYLGQSFLKEESYPELLELGVKKDDVTIRSANLEWLDQNFRIGPDRTASLEWLGGAWSALCDAGIECYVTSEEFRAYGVRVFMERALFFYP</sequence>
<dbReference type="VEuPathDB" id="GiardiaDB:GL50581_2142"/>
<feature type="compositionally biased region" description="Basic and acidic residues" evidence="1">
    <location>
        <begin position="250"/>
        <end position="260"/>
    </location>
</feature>
<evidence type="ECO:0000313" key="2">
    <source>
        <dbReference type="EMBL" id="ESU38000.1"/>
    </source>
</evidence>